<dbReference type="AlphaFoldDB" id="A0A090D1Q9"/>
<organism evidence="2 3">
    <name type="scientific">Candidatus Criblamydia sequanensis CRIB-18</name>
    <dbReference type="NCBI Taxonomy" id="1437425"/>
    <lineage>
        <taxon>Bacteria</taxon>
        <taxon>Pseudomonadati</taxon>
        <taxon>Chlamydiota</taxon>
        <taxon>Chlamydiia</taxon>
        <taxon>Parachlamydiales</taxon>
        <taxon>Candidatus Criblamydiaceae</taxon>
        <taxon>Candidatus Criblamydia</taxon>
    </lineage>
</organism>
<dbReference type="STRING" id="1437425.CSEC_0850"/>
<keyword evidence="1" id="KW-0732">Signal</keyword>
<feature type="signal peptide" evidence="1">
    <location>
        <begin position="1"/>
        <end position="19"/>
    </location>
</feature>
<accession>A0A090D1Q9</accession>
<evidence type="ECO:0000313" key="2">
    <source>
        <dbReference type="EMBL" id="CDR33678.1"/>
    </source>
</evidence>
<sequence length="258" mass="29326">MYLLLILSLFIFNPISTQAIESIDLSKFEKKVFSQNGEDGVIEKIFNEIGVSNCYYVEFGVENGLECNTRYLREKKNWKGLLMDGGYANPAINLKKEFITRENIANLFAKYKVPSEFDLLSIDIDYNDFYVWNALRDYRPRVVVIEYNSTHLPNEDKIVVYNANGRWDGTNYFGASILSLTRLAKKKGYTLVYANNNGVNLFFVRDDLLKKASFKDAGNINSIYRPPTYGHGPNGGHAADPKKRPFVSSVSIIGKVPL</sequence>
<dbReference type="Proteomes" id="UP000031552">
    <property type="component" value="Unassembled WGS sequence"/>
</dbReference>
<proteinExistence type="predicted"/>
<comment type="caution">
    <text evidence="2">The sequence shown here is derived from an EMBL/GenBank/DDBJ whole genome shotgun (WGS) entry which is preliminary data.</text>
</comment>
<keyword evidence="3" id="KW-1185">Reference proteome</keyword>
<dbReference type="eggNOG" id="ENOG502Z9VT">
    <property type="taxonomic scope" value="Bacteria"/>
</dbReference>
<protein>
    <submittedName>
        <fullName evidence="2">Conserved putative secreted protein</fullName>
    </submittedName>
</protein>
<evidence type="ECO:0000256" key="1">
    <source>
        <dbReference type="SAM" id="SignalP"/>
    </source>
</evidence>
<feature type="chain" id="PRO_5001853821" evidence="1">
    <location>
        <begin position="20"/>
        <end position="258"/>
    </location>
</feature>
<gene>
    <name evidence="2" type="ORF">CSEC_0850</name>
</gene>
<reference evidence="2" key="2">
    <citation type="submission" date="2014-09" db="EMBL/GenBank/DDBJ databases">
        <title>Criblamydia sequanensis harbors a mega-plasmid encoding arsenite resistance.</title>
        <authorList>
            <person name="Bertelli C."/>
            <person name="Goesmann A."/>
            <person name="Greub G."/>
        </authorList>
    </citation>
    <scope>NUCLEOTIDE SEQUENCE [LARGE SCALE GENOMIC DNA]</scope>
    <source>
        <strain evidence="2">CRIB-18</strain>
    </source>
</reference>
<evidence type="ECO:0000313" key="3">
    <source>
        <dbReference type="Proteomes" id="UP000031552"/>
    </source>
</evidence>
<name>A0A090D1Q9_9BACT</name>
<dbReference type="RefSeq" id="WP_053331765.1">
    <property type="nucleotide sequence ID" value="NZ_CCEJ010000003.1"/>
</dbReference>
<reference evidence="2" key="1">
    <citation type="submission" date="2013-12" db="EMBL/GenBank/DDBJ databases">
        <authorList>
            <person name="Linke B."/>
        </authorList>
    </citation>
    <scope>NUCLEOTIDE SEQUENCE [LARGE SCALE GENOMIC DNA]</scope>
    <source>
        <strain evidence="2">CRIB-18</strain>
    </source>
</reference>
<dbReference type="EMBL" id="CCEJ010000003">
    <property type="protein sequence ID" value="CDR33678.1"/>
    <property type="molecule type" value="Genomic_DNA"/>
</dbReference>